<dbReference type="OrthoDB" id="9840575at2"/>
<proteinExistence type="predicted"/>
<gene>
    <name evidence="1" type="ORF">SAMN04489747_4045</name>
</gene>
<dbReference type="STRING" id="675864.SAMN04489747_4045"/>
<evidence type="ECO:0000313" key="1">
    <source>
        <dbReference type="EMBL" id="SDE67184.1"/>
    </source>
</evidence>
<protein>
    <submittedName>
        <fullName evidence="1">Uncharacterized protein</fullName>
    </submittedName>
</protein>
<reference evidence="1 2" key="1">
    <citation type="submission" date="2016-10" db="EMBL/GenBank/DDBJ databases">
        <authorList>
            <person name="de Groot N.N."/>
        </authorList>
    </citation>
    <scope>NUCLEOTIDE SEQUENCE [LARGE SCALE GENOMIC DNA]</scope>
    <source>
        <strain evidence="1 2">MON 2.2</strain>
    </source>
</reference>
<dbReference type="EMBL" id="LT629688">
    <property type="protein sequence ID" value="SDE67184.1"/>
    <property type="molecule type" value="Genomic_DNA"/>
</dbReference>
<sequence length="471" mass="49844">MASPPSSTAVWGDLTADLDDATLVLRRGAEVLLRCTLRPRVSGRLLPVQHRRVDPDEIELGGHDSGLRWSVRHAFSDAWHTRVSLEVDDAPVQVQALDLEVVTDRAGWCWPSGVHGLLAVLGPDPRLLVTRAVRARLGDGAALGPLTVRPGTATVLALRTRWEGLDEVAERLPVWLPPLERPDGDPLELVHPDAGLVLPNGLTATTQDGTSEIDAVLGEWQLSLHGPEGETRLQPCWAPTAEDATAERASELLRDAPRRQGVPDVPPAAALLLGRAGRGADRDDAVDRALAADTDAPWLVLLAVEEHQRTGRAELLALAADLITRLPPGGAAPAAAMAVLLASATTGHDPAPAAAALASWSGTGDPLLDLELELLTGTVGAPGLEVARRVVQRLGAGLPGTSLQPRPAADVAREVTLLRWLPDRAAAALEDVLLPATSLAELVQRSERRLLARADVDDVALAWLGTTVGER</sequence>
<accession>A0A1G7EU26</accession>
<dbReference type="Proteomes" id="UP000198546">
    <property type="component" value="Chromosome i"/>
</dbReference>
<keyword evidence="2" id="KW-1185">Reference proteome</keyword>
<dbReference type="RefSeq" id="WP_090595977.1">
    <property type="nucleotide sequence ID" value="NZ_LT629688.1"/>
</dbReference>
<name>A0A1G7EU26_9ACTN</name>
<organism evidence="1 2">
    <name type="scientific">Auraticoccus monumenti</name>
    <dbReference type="NCBI Taxonomy" id="675864"/>
    <lineage>
        <taxon>Bacteria</taxon>
        <taxon>Bacillati</taxon>
        <taxon>Actinomycetota</taxon>
        <taxon>Actinomycetes</taxon>
        <taxon>Propionibacteriales</taxon>
        <taxon>Propionibacteriaceae</taxon>
        <taxon>Auraticoccus</taxon>
    </lineage>
</organism>
<evidence type="ECO:0000313" key="2">
    <source>
        <dbReference type="Proteomes" id="UP000198546"/>
    </source>
</evidence>
<dbReference type="AlphaFoldDB" id="A0A1G7EU26"/>